<evidence type="ECO:0000313" key="4">
    <source>
        <dbReference type="Proteomes" id="UP000799766"/>
    </source>
</evidence>
<dbReference type="OrthoDB" id="5392605at2759"/>
<reference evidence="3" key="1">
    <citation type="journal article" date="2020" name="Stud. Mycol.">
        <title>101 Dothideomycetes genomes: a test case for predicting lifestyles and emergence of pathogens.</title>
        <authorList>
            <person name="Haridas S."/>
            <person name="Albert R."/>
            <person name="Binder M."/>
            <person name="Bloem J."/>
            <person name="Labutti K."/>
            <person name="Salamov A."/>
            <person name="Andreopoulos B."/>
            <person name="Baker S."/>
            <person name="Barry K."/>
            <person name="Bills G."/>
            <person name="Bluhm B."/>
            <person name="Cannon C."/>
            <person name="Castanera R."/>
            <person name="Culley D."/>
            <person name="Daum C."/>
            <person name="Ezra D."/>
            <person name="Gonzalez J."/>
            <person name="Henrissat B."/>
            <person name="Kuo A."/>
            <person name="Liang C."/>
            <person name="Lipzen A."/>
            <person name="Lutzoni F."/>
            <person name="Magnuson J."/>
            <person name="Mondo S."/>
            <person name="Nolan M."/>
            <person name="Ohm R."/>
            <person name="Pangilinan J."/>
            <person name="Park H.-J."/>
            <person name="Ramirez L."/>
            <person name="Alfaro M."/>
            <person name="Sun H."/>
            <person name="Tritt A."/>
            <person name="Yoshinaga Y."/>
            <person name="Zwiers L.-H."/>
            <person name="Turgeon B."/>
            <person name="Goodwin S."/>
            <person name="Spatafora J."/>
            <person name="Crous P."/>
            <person name="Grigoriev I."/>
        </authorList>
    </citation>
    <scope>NUCLEOTIDE SEQUENCE</scope>
    <source>
        <strain evidence="3">ATCC 16933</strain>
    </source>
</reference>
<evidence type="ECO:0000256" key="2">
    <source>
        <dbReference type="SAM" id="Phobius"/>
    </source>
</evidence>
<feature type="region of interest" description="Disordered" evidence="1">
    <location>
        <begin position="169"/>
        <end position="189"/>
    </location>
</feature>
<sequence>MGSERDQDMAERRSFAFALAVLALCTNSVSAVALRSLPDEKPLNIAFNLSLYCGFAAGMSALGVVGALRRSASLLAIFANHLLLDALLSSIPRLLLLPFLTALPAALCDYRDAETGLRGGAGEDKCARVLGWVQAVVVGFVVAVTVAQSWAAIQVKGYAEWLGNGEEGQEIGKEKTDERGEEKCGLEAV</sequence>
<proteinExistence type="predicted"/>
<organism evidence="3 4">
    <name type="scientific">Lineolata rhizophorae</name>
    <dbReference type="NCBI Taxonomy" id="578093"/>
    <lineage>
        <taxon>Eukaryota</taxon>
        <taxon>Fungi</taxon>
        <taxon>Dikarya</taxon>
        <taxon>Ascomycota</taxon>
        <taxon>Pezizomycotina</taxon>
        <taxon>Dothideomycetes</taxon>
        <taxon>Dothideomycetes incertae sedis</taxon>
        <taxon>Lineolatales</taxon>
        <taxon>Lineolataceae</taxon>
        <taxon>Lineolata</taxon>
    </lineage>
</organism>
<keyword evidence="2" id="KW-1133">Transmembrane helix</keyword>
<feature type="transmembrane region" description="Helical" evidence="2">
    <location>
        <begin position="47"/>
        <end position="68"/>
    </location>
</feature>
<keyword evidence="2" id="KW-0472">Membrane</keyword>
<protein>
    <submittedName>
        <fullName evidence="3">Uncharacterized protein</fullName>
    </submittedName>
</protein>
<feature type="transmembrane region" description="Helical" evidence="2">
    <location>
        <begin position="132"/>
        <end position="153"/>
    </location>
</feature>
<dbReference type="EMBL" id="MU001683">
    <property type="protein sequence ID" value="KAF2456301.1"/>
    <property type="molecule type" value="Genomic_DNA"/>
</dbReference>
<keyword evidence="4" id="KW-1185">Reference proteome</keyword>
<evidence type="ECO:0000256" key="1">
    <source>
        <dbReference type="SAM" id="MobiDB-lite"/>
    </source>
</evidence>
<gene>
    <name evidence="3" type="ORF">BDY21DRAFT_346746</name>
</gene>
<name>A0A6A6NX49_9PEZI</name>
<accession>A0A6A6NX49</accession>
<keyword evidence="2" id="KW-0812">Transmembrane</keyword>
<dbReference type="AlphaFoldDB" id="A0A6A6NX49"/>
<feature type="compositionally biased region" description="Basic and acidic residues" evidence="1">
    <location>
        <begin position="170"/>
        <end position="189"/>
    </location>
</feature>
<evidence type="ECO:0000313" key="3">
    <source>
        <dbReference type="EMBL" id="KAF2456301.1"/>
    </source>
</evidence>
<dbReference type="Proteomes" id="UP000799766">
    <property type="component" value="Unassembled WGS sequence"/>
</dbReference>